<keyword evidence="6" id="KW-0238">DNA-binding</keyword>
<gene>
    <name evidence="13" type="ORF">KP509_08G009900</name>
</gene>
<evidence type="ECO:0000313" key="13">
    <source>
        <dbReference type="EMBL" id="KAH7430700.1"/>
    </source>
</evidence>
<dbReference type="GO" id="GO:0006357">
    <property type="term" value="P:regulation of transcription by RNA polymerase II"/>
    <property type="evidence" value="ECO:0007669"/>
    <property type="project" value="TreeGrafter"/>
</dbReference>
<feature type="compositionally biased region" description="Polar residues" evidence="11">
    <location>
        <begin position="679"/>
        <end position="694"/>
    </location>
</feature>
<comment type="similarity">
    <text evidence="9">Belongs to the HSF family.</text>
</comment>
<evidence type="ECO:0000313" key="14">
    <source>
        <dbReference type="Proteomes" id="UP000825935"/>
    </source>
</evidence>
<dbReference type="Gene3D" id="1.10.10.10">
    <property type="entry name" value="Winged helix-like DNA-binding domain superfamily/Winged helix DNA-binding domain"/>
    <property type="match status" value="1"/>
</dbReference>
<protein>
    <recommendedName>
        <fullName evidence="12">HSF-type DNA-binding domain-containing protein</fullName>
    </recommendedName>
</protein>
<keyword evidence="5" id="KW-0346">Stress response</keyword>
<feature type="region of interest" description="Disordered" evidence="11">
    <location>
        <begin position="669"/>
        <end position="731"/>
    </location>
</feature>
<feature type="compositionally biased region" description="Low complexity" evidence="11">
    <location>
        <begin position="161"/>
        <end position="177"/>
    </location>
</feature>
<name>A0A8T2U820_CERRI</name>
<dbReference type="GO" id="GO:0003700">
    <property type="term" value="F:DNA-binding transcription factor activity"/>
    <property type="evidence" value="ECO:0007669"/>
    <property type="project" value="InterPro"/>
</dbReference>
<feature type="compositionally biased region" description="Polar residues" evidence="11">
    <location>
        <begin position="703"/>
        <end position="716"/>
    </location>
</feature>
<feature type="coiled-coil region" evidence="10">
    <location>
        <begin position="234"/>
        <end position="282"/>
    </location>
</feature>
<dbReference type="InterPro" id="IPR000232">
    <property type="entry name" value="HSF_DNA-bd"/>
</dbReference>
<evidence type="ECO:0000256" key="5">
    <source>
        <dbReference type="ARBA" id="ARBA00023016"/>
    </source>
</evidence>
<dbReference type="PANTHER" id="PTHR10015">
    <property type="entry name" value="HEAT SHOCK TRANSCRIPTION FACTOR"/>
    <property type="match status" value="1"/>
</dbReference>
<feature type="region of interest" description="Disordered" evidence="11">
    <location>
        <begin position="1"/>
        <end position="54"/>
    </location>
</feature>
<dbReference type="PRINTS" id="PR00056">
    <property type="entry name" value="HSFDOMAIN"/>
</dbReference>
<evidence type="ECO:0000256" key="3">
    <source>
        <dbReference type="ARBA" id="ARBA00022553"/>
    </source>
</evidence>
<feature type="domain" description="HSF-type DNA-binding" evidence="12">
    <location>
        <begin position="109"/>
        <end position="133"/>
    </location>
</feature>
<proteinExistence type="inferred from homology"/>
<dbReference type="AlphaFoldDB" id="A0A8T2U820"/>
<dbReference type="SMART" id="SM00415">
    <property type="entry name" value="HSF"/>
    <property type="match status" value="1"/>
</dbReference>
<feature type="compositionally biased region" description="Low complexity" evidence="11">
    <location>
        <begin position="16"/>
        <end position="39"/>
    </location>
</feature>
<evidence type="ECO:0000256" key="7">
    <source>
        <dbReference type="ARBA" id="ARBA00023163"/>
    </source>
</evidence>
<dbReference type="SUPFAM" id="SSF46785">
    <property type="entry name" value="Winged helix' DNA-binding domain"/>
    <property type="match status" value="1"/>
</dbReference>
<evidence type="ECO:0000256" key="2">
    <source>
        <dbReference type="ARBA" id="ARBA00011233"/>
    </source>
</evidence>
<accession>A0A8T2U820</accession>
<dbReference type="InterPro" id="IPR036388">
    <property type="entry name" value="WH-like_DNA-bd_sf"/>
</dbReference>
<evidence type="ECO:0000256" key="6">
    <source>
        <dbReference type="ARBA" id="ARBA00023125"/>
    </source>
</evidence>
<sequence>MAEEGRGVSQQHRPASGDCSSSRMDTSSSSQHSVSCNSSGDNSQSGDAVPVSSLPIASPATTQAPAPAPFLVKTYEIVDDGVTDSTVSWSPSGKSFIVWNPHHFCQYLLPRYFKHCNFSSFIRQLNIYGFRKIDPDRWEFANACFLRGNRHLLQGIRRRTSASTGSGSRQHAGSSSSREPCHREMESACLNAIPQFEAMPICVGVQSQLAWVGRLESATGGSDVWAPKVADTQEDRMQDEIDRLRREKGALMMEVMRLRSQLRNTEQELQQIWQRLQVMERQQHHMLVFASQAAGRGFVRYNMGQQQRHPQHHQIGPLLHHEALPLQLLPGSSSPGKDFLANVGGNEASGSKTLPFVRDENSRHPSFASASTQKEEDEVKNEKDGNHIKTVLRHLPEVSSGVHSLGCGGTSSTELNIRPCMAVGCCAEDVNQLFDASNKPIFIEPDTRMQVARQLHHDQVSSKGNESSYQILPTQASIGGSLLPSNYLHVQDCIPHQGVRSIGTDDDMGSSQIEEAGTCGDPMLQELPDSDQKCAVESQMHSDCLSNQEHAYFLAQFTEPLSRNEETAVDPLLSSCIAAESHGGPADRLASPTASYHSTRLAVEDCPKQLCTEAADDEHCAPASIMADPELHIPTCSGKSIDGNEDQSNDVDSAFWALLLDYTCPPQPGNEMSSGLPAYTSTSDYQPVQRGSSPSRPPVEPSDFSTPHSLGSSNLEGQFPFHEWPWGSPRS</sequence>
<dbReference type="OrthoDB" id="60033at2759"/>
<comment type="subcellular location">
    <subcellularLocation>
        <location evidence="1">Nucleus</location>
    </subcellularLocation>
</comment>
<dbReference type="GO" id="GO:0005634">
    <property type="term" value="C:nucleus"/>
    <property type="evidence" value="ECO:0007669"/>
    <property type="project" value="UniProtKB-SubCell"/>
</dbReference>
<keyword evidence="3" id="KW-0597">Phosphoprotein</keyword>
<comment type="caution">
    <text evidence="13">The sequence shown here is derived from an EMBL/GenBank/DDBJ whole genome shotgun (WGS) entry which is preliminary data.</text>
</comment>
<dbReference type="Proteomes" id="UP000825935">
    <property type="component" value="Chromosome 8"/>
</dbReference>
<evidence type="ECO:0000256" key="1">
    <source>
        <dbReference type="ARBA" id="ARBA00004123"/>
    </source>
</evidence>
<dbReference type="Pfam" id="PF00447">
    <property type="entry name" value="HSF_DNA-bind"/>
    <property type="match status" value="1"/>
</dbReference>
<evidence type="ECO:0000256" key="11">
    <source>
        <dbReference type="SAM" id="MobiDB-lite"/>
    </source>
</evidence>
<keyword evidence="8" id="KW-0539">Nucleus</keyword>
<dbReference type="InterPro" id="IPR036390">
    <property type="entry name" value="WH_DNA-bd_sf"/>
</dbReference>
<organism evidence="13 14">
    <name type="scientific">Ceratopteris richardii</name>
    <name type="common">Triangle waterfern</name>
    <dbReference type="NCBI Taxonomy" id="49495"/>
    <lineage>
        <taxon>Eukaryota</taxon>
        <taxon>Viridiplantae</taxon>
        <taxon>Streptophyta</taxon>
        <taxon>Embryophyta</taxon>
        <taxon>Tracheophyta</taxon>
        <taxon>Polypodiopsida</taxon>
        <taxon>Polypodiidae</taxon>
        <taxon>Polypodiales</taxon>
        <taxon>Pteridineae</taxon>
        <taxon>Pteridaceae</taxon>
        <taxon>Parkerioideae</taxon>
        <taxon>Ceratopteris</taxon>
    </lineage>
</organism>
<keyword evidence="10" id="KW-0175">Coiled coil</keyword>
<evidence type="ECO:0000256" key="9">
    <source>
        <dbReference type="RuleBase" id="RU004020"/>
    </source>
</evidence>
<dbReference type="FunFam" id="1.10.10.10:FF:000037">
    <property type="entry name" value="Heat stress transcription factor B-4"/>
    <property type="match status" value="1"/>
</dbReference>
<feature type="region of interest" description="Disordered" evidence="11">
    <location>
        <begin position="159"/>
        <end position="180"/>
    </location>
</feature>
<dbReference type="PROSITE" id="PS00434">
    <property type="entry name" value="HSF_DOMAIN"/>
    <property type="match status" value="1"/>
</dbReference>
<comment type="subunit">
    <text evidence="2">Homotrimer.</text>
</comment>
<reference evidence="13" key="1">
    <citation type="submission" date="2021-08" db="EMBL/GenBank/DDBJ databases">
        <title>WGS assembly of Ceratopteris richardii.</title>
        <authorList>
            <person name="Marchant D.B."/>
            <person name="Chen G."/>
            <person name="Jenkins J."/>
            <person name="Shu S."/>
            <person name="Leebens-Mack J."/>
            <person name="Grimwood J."/>
            <person name="Schmutz J."/>
            <person name="Soltis P."/>
            <person name="Soltis D."/>
            <person name="Chen Z.-H."/>
        </authorList>
    </citation>
    <scope>NUCLEOTIDE SEQUENCE</scope>
    <source>
        <strain evidence="13">Whitten #5841</strain>
        <tissue evidence="13">Leaf</tissue>
    </source>
</reference>
<dbReference type="EMBL" id="CM035413">
    <property type="protein sequence ID" value="KAH7430699.1"/>
    <property type="molecule type" value="Genomic_DNA"/>
</dbReference>
<feature type="region of interest" description="Disordered" evidence="11">
    <location>
        <begin position="350"/>
        <end position="383"/>
    </location>
</feature>
<keyword evidence="7" id="KW-0804">Transcription</keyword>
<evidence type="ECO:0000256" key="10">
    <source>
        <dbReference type="SAM" id="Coils"/>
    </source>
</evidence>
<evidence type="ECO:0000256" key="4">
    <source>
        <dbReference type="ARBA" id="ARBA00023015"/>
    </source>
</evidence>
<evidence type="ECO:0000259" key="12">
    <source>
        <dbReference type="PROSITE" id="PS00434"/>
    </source>
</evidence>
<dbReference type="PANTHER" id="PTHR10015:SF427">
    <property type="entry name" value="HEAT SHOCK FACTOR PROTEIN"/>
    <property type="match status" value="1"/>
</dbReference>
<dbReference type="EMBL" id="CM035413">
    <property type="protein sequence ID" value="KAH7430700.1"/>
    <property type="molecule type" value="Genomic_DNA"/>
</dbReference>
<evidence type="ECO:0000256" key="8">
    <source>
        <dbReference type="ARBA" id="ARBA00023242"/>
    </source>
</evidence>
<keyword evidence="14" id="KW-1185">Reference proteome</keyword>
<dbReference type="GO" id="GO:0000978">
    <property type="term" value="F:RNA polymerase II cis-regulatory region sequence-specific DNA binding"/>
    <property type="evidence" value="ECO:0007669"/>
    <property type="project" value="TreeGrafter"/>
</dbReference>
<keyword evidence="4" id="KW-0805">Transcription regulation</keyword>